<keyword evidence="3" id="KW-1185">Reference proteome</keyword>
<feature type="signal peptide" evidence="1">
    <location>
        <begin position="1"/>
        <end position="19"/>
    </location>
</feature>
<dbReference type="AlphaFoldDB" id="A0A1I3S971"/>
<sequence>MIRRLSLSCLFLVAAPAMAEHPHSVIQDDPHQTCTAGTAWDDEIAGCMPVVSG</sequence>
<proteinExistence type="predicted"/>
<evidence type="ECO:0000313" key="2">
    <source>
        <dbReference type="EMBL" id="SFJ54159.1"/>
    </source>
</evidence>
<dbReference type="RefSeq" id="WP_175484917.1">
    <property type="nucleotide sequence ID" value="NZ_FORA01000004.1"/>
</dbReference>
<keyword evidence="1" id="KW-0732">Signal</keyword>
<dbReference type="EMBL" id="FORA01000004">
    <property type="protein sequence ID" value="SFJ54159.1"/>
    <property type="molecule type" value="Genomic_DNA"/>
</dbReference>
<gene>
    <name evidence="2" type="ORF">SAMN04488095_3032</name>
</gene>
<feature type="chain" id="PRO_5011583859" evidence="1">
    <location>
        <begin position="20"/>
        <end position="53"/>
    </location>
</feature>
<dbReference type="STRING" id="390807.SAMN04488095_3032"/>
<reference evidence="2 3" key="1">
    <citation type="submission" date="2016-10" db="EMBL/GenBank/DDBJ databases">
        <authorList>
            <person name="de Groot N.N."/>
        </authorList>
    </citation>
    <scope>NUCLEOTIDE SEQUENCE [LARGE SCALE GENOMIC DNA]</scope>
    <source>
        <strain evidence="2 3">DSM 19073</strain>
    </source>
</reference>
<evidence type="ECO:0000256" key="1">
    <source>
        <dbReference type="SAM" id="SignalP"/>
    </source>
</evidence>
<name>A0A1I3S971_9RHOB</name>
<protein>
    <submittedName>
        <fullName evidence="2">Uncharacterized protein</fullName>
    </submittedName>
</protein>
<organism evidence="2 3">
    <name type="scientific">Jannaschia pohangensis</name>
    <dbReference type="NCBI Taxonomy" id="390807"/>
    <lineage>
        <taxon>Bacteria</taxon>
        <taxon>Pseudomonadati</taxon>
        <taxon>Pseudomonadota</taxon>
        <taxon>Alphaproteobacteria</taxon>
        <taxon>Rhodobacterales</taxon>
        <taxon>Roseobacteraceae</taxon>
        <taxon>Jannaschia</taxon>
    </lineage>
</organism>
<evidence type="ECO:0000313" key="3">
    <source>
        <dbReference type="Proteomes" id="UP000199110"/>
    </source>
</evidence>
<dbReference type="Proteomes" id="UP000199110">
    <property type="component" value="Unassembled WGS sequence"/>
</dbReference>
<accession>A0A1I3S971</accession>